<evidence type="ECO:0000313" key="1">
    <source>
        <dbReference type="EMBL" id="MBA5608890.1"/>
    </source>
</evidence>
<organism evidence="1 2">
    <name type="scientific">Rugamonas fusca</name>
    <dbReference type="NCBI Taxonomy" id="2758568"/>
    <lineage>
        <taxon>Bacteria</taxon>
        <taxon>Pseudomonadati</taxon>
        <taxon>Pseudomonadota</taxon>
        <taxon>Betaproteobacteria</taxon>
        <taxon>Burkholderiales</taxon>
        <taxon>Oxalobacteraceae</taxon>
        <taxon>Telluria group</taxon>
        <taxon>Rugamonas</taxon>
    </lineage>
</organism>
<gene>
    <name evidence="1" type="ORF">H3H36_26605</name>
</gene>
<dbReference type="EMBL" id="JACEZS010000124">
    <property type="protein sequence ID" value="MBA5608890.1"/>
    <property type="molecule type" value="Genomic_DNA"/>
</dbReference>
<dbReference type="AlphaFoldDB" id="A0A7W2ENB5"/>
<keyword evidence="2" id="KW-1185">Reference proteome</keyword>
<name>A0A7W2ENB5_9BURK</name>
<reference evidence="1 2" key="1">
    <citation type="submission" date="2020-07" db="EMBL/GenBank/DDBJ databases">
        <title>Novel species isolated from subtropical streams in China.</title>
        <authorList>
            <person name="Lu H."/>
        </authorList>
    </citation>
    <scope>NUCLEOTIDE SEQUENCE [LARGE SCALE GENOMIC DNA]</scope>
    <source>
        <strain evidence="1 2">FT3S</strain>
    </source>
</reference>
<protein>
    <submittedName>
        <fullName evidence="1">IS110 family transposase</fullName>
    </submittedName>
</protein>
<comment type="caution">
    <text evidence="1">The sequence shown here is derived from an EMBL/GenBank/DDBJ whole genome shotgun (WGS) entry which is preliminary data.</text>
</comment>
<proteinExistence type="predicted"/>
<evidence type="ECO:0000313" key="2">
    <source>
        <dbReference type="Proteomes" id="UP000566711"/>
    </source>
</evidence>
<accession>A0A7W2ENB5</accession>
<dbReference type="Proteomes" id="UP000566711">
    <property type="component" value="Unassembled WGS sequence"/>
</dbReference>
<feature type="non-terminal residue" evidence="1">
    <location>
        <position position="72"/>
    </location>
</feature>
<sequence>MSKYSGIDLHANNCVVVVSDEEDRICCERRVPNDLTRIIALLEPFRAELAGVAVKSTFNWYWLVDGLRAAGF</sequence>